<evidence type="ECO:0000313" key="3">
    <source>
        <dbReference type="Proteomes" id="UP000434276"/>
    </source>
</evidence>
<evidence type="ECO:0000313" key="2">
    <source>
        <dbReference type="EMBL" id="CAA0376924.1"/>
    </source>
</evidence>
<evidence type="ECO:0000259" key="1">
    <source>
        <dbReference type="Pfam" id="PF02298"/>
    </source>
</evidence>
<dbReference type="Gene3D" id="2.60.40.420">
    <property type="entry name" value="Cupredoxins - blue copper proteins"/>
    <property type="match status" value="1"/>
</dbReference>
<dbReference type="InterPro" id="IPR003245">
    <property type="entry name" value="Phytocyanin_dom"/>
</dbReference>
<dbReference type="OrthoDB" id="686200at2759"/>
<dbReference type="EMBL" id="CACSHJ010000088">
    <property type="protein sequence ID" value="CAA0376924.1"/>
    <property type="molecule type" value="Genomic_DNA"/>
</dbReference>
<dbReference type="Pfam" id="PF02298">
    <property type="entry name" value="Cu_bind_like"/>
    <property type="match status" value="1"/>
</dbReference>
<accession>A0A5S9X740</accession>
<feature type="domain" description="Phytocyanin" evidence="1">
    <location>
        <begin position="51"/>
        <end position="85"/>
    </location>
</feature>
<proteinExistence type="predicted"/>
<organism evidence="2 3">
    <name type="scientific">Arabidopsis thaliana</name>
    <name type="common">Mouse-ear cress</name>
    <dbReference type="NCBI Taxonomy" id="3702"/>
    <lineage>
        <taxon>Eukaryota</taxon>
        <taxon>Viridiplantae</taxon>
        <taxon>Streptophyta</taxon>
        <taxon>Embryophyta</taxon>
        <taxon>Tracheophyta</taxon>
        <taxon>Spermatophyta</taxon>
        <taxon>Magnoliopsida</taxon>
        <taxon>eudicotyledons</taxon>
        <taxon>Gunneridae</taxon>
        <taxon>Pentapetalae</taxon>
        <taxon>rosids</taxon>
        <taxon>malvids</taxon>
        <taxon>Brassicales</taxon>
        <taxon>Brassicaceae</taxon>
        <taxon>Camelineae</taxon>
        <taxon>Arabidopsis</taxon>
    </lineage>
</organism>
<dbReference type="GO" id="GO:0009055">
    <property type="term" value="F:electron transfer activity"/>
    <property type="evidence" value="ECO:0007669"/>
    <property type="project" value="InterPro"/>
</dbReference>
<dbReference type="Proteomes" id="UP000434276">
    <property type="component" value="Unassembled WGS sequence"/>
</dbReference>
<reference evidence="2 3" key="1">
    <citation type="submission" date="2019-12" db="EMBL/GenBank/DDBJ databases">
        <authorList>
            <person name="Jiao W.-B."/>
            <person name="Schneeberger K."/>
        </authorList>
    </citation>
    <scope>NUCLEOTIDE SEQUENCE [LARGE SCALE GENOMIC DNA]</scope>
    <source>
        <strain evidence="3">cv. C24</strain>
    </source>
</reference>
<gene>
    <name evidence="2" type="ORF">C24_LOCUS10838</name>
</gene>
<name>A0A5S9X740_ARATH</name>
<dbReference type="InterPro" id="IPR008972">
    <property type="entry name" value="Cupredoxin"/>
</dbReference>
<dbReference type="SUPFAM" id="SSF49503">
    <property type="entry name" value="Cupredoxins"/>
    <property type="match status" value="1"/>
</dbReference>
<dbReference type="AlphaFoldDB" id="A0A5S9X740"/>
<protein>
    <recommendedName>
        <fullName evidence="1">Phytocyanin domain-containing protein</fullName>
    </recommendedName>
</protein>
<sequence length="125" mass="14392">MGQLRGLHRLGCGKDFQGWYYNLSYKKTLFRFRVQVRWMWMWLTKPHMNGDGSSATENHSDGDTKVDLTTVGPNYFICPTPGHCLGDITVVASPFSPPPQTRSRLMEHMKLIQGQPRHQMMHQAD</sequence>